<sequence>MFVYVPLQAFSTGRPGFSISPSCNSFQISCKQVGPESKISTSIDLLKVDLITQFRVVVFAMSNRWRDGSRVRCAFSYRWFIEGGLSVSKFSQFYYLIKFEFLHEMLRVLEQGTRVIYGDIFMLHPWNPYLNPETFSLDSENFEIILHNLLPEQTQYIHLRNNTSILGELIDYSNPITSHSGYNNMYVKLRINLYQPLVFGTRARNADDEVNSIVFQFLELPRLLCNYCHKLGHLTQHCIDIYLLTHRRRQSPPPVQLAAHQILHAPPPSPEDNYSEEERFNVNIDEPDPDWNDWSLEVHPSPNSSGQEQSALSFSGAEQAYRGYNQEGFNSFMDSSSEFICLDEKQSKPHRSGKCKKQISKYW</sequence>
<dbReference type="InterPro" id="IPR025558">
    <property type="entry name" value="DUF4283"/>
</dbReference>
<dbReference type="AlphaFoldDB" id="A0A4Y7JQB6"/>
<dbReference type="Pfam" id="PF14111">
    <property type="entry name" value="DUF4283"/>
    <property type="match status" value="1"/>
</dbReference>
<evidence type="ECO:0000313" key="4">
    <source>
        <dbReference type="Proteomes" id="UP000316621"/>
    </source>
</evidence>
<dbReference type="InterPro" id="IPR040256">
    <property type="entry name" value="At4g02000-like"/>
</dbReference>
<gene>
    <name evidence="3" type="ORF">C5167_023663</name>
</gene>
<evidence type="ECO:0000259" key="2">
    <source>
        <dbReference type="Pfam" id="PF14111"/>
    </source>
</evidence>
<dbReference type="PANTHER" id="PTHR31286">
    <property type="entry name" value="GLYCINE-RICH CELL WALL STRUCTURAL PROTEIN 1.8-LIKE"/>
    <property type="match status" value="1"/>
</dbReference>
<feature type="compositionally biased region" description="Basic residues" evidence="1">
    <location>
        <begin position="348"/>
        <end position="363"/>
    </location>
</feature>
<evidence type="ECO:0000256" key="1">
    <source>
        <dbReference type="SAM" id="MobiDB-lite"/>
    </source>
</evidence>
<name>A0A4Y7JQB6_PAPSO</name>
<evidence type="ECO:0000313" key="3">
    <source>
        <dbReference type="EMBL" id="RZC61919.1"/>
    </source>
</evidence>
<dbReference type="STRING" id="3469.A0A4Y7JQB6"/>
<dbReference type="PANTHER" id="PTHR31286:SF180">
    <property type="entry name" value="OS10G0362600 PROTEIN"/>
    <property type="match status" value="1"/>
</dbReference>
<proteinExistence type="predicted"/>
<organism evidence="3 4">
    <name type="scientific">Papaver somniferum</name>
    <name type="common">Opium poppy</name>
    <dbReference type="NCBI Taxonomy" id="3469"/>
    <lineage>
        <taxon>Eukaryota</taxon>
        <taxon>Viridiplantae</taxon>
        <taxon>Streptophyta</taxon>
        <taxon>Embryophyta</taxon>
        <taxon>Tracheophyta</taxon>
        <taxon>Spermatophyta</taxon>
        <taxon>Magnoliopsida</taxon>
        <taxon>Ranunculales</taxon>
        <taxon>Papaveraceae</taxon>
        <taxon>Papaveroideae</taxon>
        <taxon>Papaver</taxon>
    </lineage>
</organism>
<feature type="domain" description="DUF4283" evidence="2">
    <location>
        <begin position="58"/>
        <end position="133"/>
    </location>
</feature>
<accession>A0A4Y7JQB6</accession>
<dbReference type="Proteomes" id="UP000316621">
    <property type="component" value="Chromosome 5"/>
</dbReference>
<dbReference type="Gramene" id="RZC61919">
    <property type="protein sequence ID" value="RZC61919"/>
    <property type="gene ID" value="C5167_023663"/>
</dbReference>
<dbReference type="EMBL" id="CM010719">
    <property type="protein sequence ID" value="RZC61919.1"/>
    <property type="molecule type" value="Genomic_DNA"/>
</dbReference>
<reference evidence="3 4" key="1">
    <citation type="journal article" date="2018" name="Science">
        <title>The opium poppy genome and morphinan production.</title>
        <authorList>
            <person name="Guo L."/>
            <person name="Winzer T."/>
            <person name="Yang X."/>
            <person name="Li Y."/>
            <person name="Ning Z."/>
            <person name="He Z."/>
            <person name="Teodor R."/>
            <person name="Lu Y."/>
            <person name="Bowser T.A."/>
            <person name="Graham I.A."/>
            <person name="Ye K."/>
        </authorList>
    </citation>
    <scope>NUCLEOTIDE SEQUENCE [LARGE SCALE GENOMIC DNA]</scope>
    <source>
        <strain evidence="4">cv. HN1</strain>
        <tissue evidence="3">Leaves</tissue>
    </source>
</reference>
<keyword evidence="4" id="KW-1185">Reference proteome</keyword>
<protein>
    <recommendedName>
        <fullName evidence="2">DUF4283 domain-containing protein</fullName>
    </recommendedName>
</protein>
<feature type="region of interest" description="Disordered" evidence="1">
    <location>
        <begin position="343"/>
        <end position="363"/>
    </location>
</feature>